<organism evidence="1 2">
    <name type="scientific">Pyrenophora seminiperda CCB06</name>
    <dbReference type="NCBI Taxonomy" id="1302712"/>
    <lineage>
        <taxon>Eukaryota</taxon>
        <taxon>Fungi</taxon>
        <taxon>Dikarya</taxon>
        <taxon>Ascomycota</taxon>
        <taxon>Pezizomycotina</taxon>
        <taxon>Dothideomycetes</taxon>
        <taxon>Pleosporomycetidae</taxon>
        <taxon>Pleosporales</taxon>
        <taxon>Pleosporineae</taxon>
        <taxon>Pleosporaceae</taxon>
        <taxon>Pyrenophora</taxon>
    </lineage>
</organism>
<dbReference type="OrthoDB" id="5358884at2759"/>
<dbReference type="AlphaFoldDB" id="A0A3M7M8X4"/>
<protein>
    <submittedName>
        <fullName evidence="1">Uncharacterized protein</fullName>
    </submittedName>
</protein>
<dbReference type="Proteomes" id="UP000265663">
    <property type="component" value="Unassembled WGS sequence"/>
</dbReference>
<name>A0A3M7M8X4_9PLEO</name>
<dbReference type="EMBL" id="KE747825">
    <property type="protein sequence ID" value="RMZ70937.1"/>
    <property type="molecule type" value="Genomic_DNA"/>
</dbReference>
<keyword evidence="2" id="KW-1185">Reference proteome</keyword>
<reference evidence="1 2" key="1">
    <citation type="journal article" date="2014" name="PLoS ONE">
        <title>De novo Genome Assembly of the Fungal Plant Pathogen Pyrenophora semeniperda.</title>
        <authorList>
            <person name="Soliai M.M."/>
            <person name="Meyer S.E."/>
            <person name="Udall J.A."/>
            <person name="Elzinga D.E."/>
            <person name="Hermansen R.A."/>
            <person name="Bodily P.M."/>
            <person name="Hart A.A."/>
            <person name="Coleman C.E."/>
        </authorList>
    </citation>
    <scope>NUCLEOTIDE SEQUENCE [LARGE SCALE GENOMIC DNA]</scope>
    <source>
        <strain evidence="1 2">CCB06</strain>
        <tissue evidence="1">Mycelium</tissue>
    </source>
</reference>
<evidence type="ECO:0000313" key="1">
    <source>
        <dbReference type="EMBL" id="RMZ70937.1"/>
    </source>
</evidence>
<gene>
    <name evidence="1" type="ORF">GMOD_00008601</name>
</gene>
<accession>A0A3M7M8X4</accession>
<proteinExistence type="predicted"/>
<evidence type="ECO:0000313" key="2">
    <source>
        <dbReference type="Proteomes" id="UP000265663"/>
    </source>
</evidence>
<sequence length="102" mass="12009">MAPLALHENLPDRSYKAGLYPVEEGLHVREHEYQEKEERIHQKLADEFSAGQLGLSERHGIFGYMVGDVQSIFSGDHRLPLEQWHVLYAQYSRRRSHQRLRL</sequence>